<organism evidence="2">
    <name type="scientific">Human papillomavirus</name>
    <dbReference type="NCBI Taxonomy" id="10566"/>
    <lineage>
        <taxon>Viruses</taxon>
        <taxon>Monodnaviria</taxon>
        <taxon>Shotokuvirae</taxon>
        <taxon>Cossaviricota</taxon>
        <taxon>Papovaviricetes</taxon>
        <taxon>Zurhausenvirales</taxon>
        <taxon>Papillomaviridae</taxon>
    </lineage>
</organism>
<reference evidence="3" key="2">
    <citation type="journal article" date="2018" name="Nat. Med.">
        <title>Expanded skin virome in DOCK8-deficient patients.</title>
        <authorList>
            <consortium name="NISC Comparative Sequencing Program"/>
            <person name="Tirosh O."/>
            <person name="Conlan S."/>
            <person name="Deming C."/>
            <person name="Lee-Lin S.Q."/>
            <person name="Huang X."/>
            <person name="Su H.C."/>
            <person name="Freeman A.F."/>
            <person name="Segre J.A."/>
            <person name="Kong H.H."/>
        </authorList>
    </citation>
    <scope>NUCLEOTIDE SEQUENCE</scope>
    <source>
        <strain evidence="3">HPV-mSK_077</strain>
    </source>
</reference>
<feature type="region of interest" description="Disordered" evidence="1">
    <location>
        <begin position="33"/>
        <end position="100"/>
    </location>
</feature>
<sequence length="138" mass="15976">MPKDMVQQDSGQCYIKMKLFLILPLLALHKPRSPDFLKGRHGDTSAPPGTPFPLRKVPDDKKAKRDELAQPPRRHQFEPDDDENNKENLPPERNDDDCKKSLVQSLLDKWAEDIIWYQQEVLRDLNDLKLKLGIPPSL</sequence>
<gene>
    <name evidence="2" type="primary">E4</name>
</gene>
<name>A0A2P1IUX7_9PAPI</name>
<evidence type="ECO:0000313" key="3">
    <source>
        <dbReference type="EMBL" id="AYA93803.1"/>
    </source>
</evidence>
<proteinExistence type="predicted"/>
<protein>
    <submittedName>
        <fullName evidence="2">E4 protein</fullName>
    </submittedName>
</protein>
<evidence type="ECO:0000313" key="2">
    <source>
        <dbReference type="EMBL" id="AVN89949.1"/>
    </source>
</evidence>
<feature type="compositionally biased region" description="Basic and acidic residues" evidence="1">
    <location>
        <begin position="33"/>
        <end position="43"/>
    </location>
</feature>
<reference evidence="2" key="1">
    <citation type="submission" date="2017-10" db="EMBL/GenBank/DDBJ databases">
        <authorList>
            <person name="Banno H."/>
            <person name="Chua N.-H."/>
        </authorList>
    </citation>
    <scope>NUCLEOTIDE SEQUENCE</scope>
    <source>
        <strain evidence="2">MTS3</strain>
    </source>
</reference>
<accession>A0A2P1IUX7</accession>
<feature type="compositionally biased region" description="Basic and acidic residues" evidence="1">
    <location>
        <begin position="56"/>
        <end position="68"/>
    </location>
</feature>
<feature type="compositionally biased region" description="Basic and acidic residues" evidence="1">
    <location>
        <begin position="85"/>
        <end position="100"/>
    </location>
</feature>
<dbReference type="EMBL" id="MH777221">
    <property type="protein sequence ID" value="AYA93803.1"/>
    <property type="molecule type" value="Genomic_DNA"/>
</dbReference>
<dbReference type="EMBL" id="MG063749">
    <property type="protein sequence ID" value="AVN89949.1"/>
    <property type="molecule type" value="Genomic_DNA"/>
</dbReference>
<evidence type="ECO:0000256" key="1">
    <source>
        <dbReference type="SAM" id="MobiDB-lite"/>
    </source>
</evidence>